<keyword evidence="1" id="KW-0808">Transferase</keyword>
<dbReference type="GO" id="GO:0003964">
    <property type="term" value="F:RNA-directed DNA polymerase activity"/>
    <property type="evidence" value="ECO:0007669"/>
    <property type="project" value="UniProtKB-KW"/>
</dbReference>
<gene>
    <name evidence="1" type="ORF">FWK35_00020734</name>
</gene>
<dbReference type="OrthoDB" id="6640335at2759"/>
<dbReference type="AlphaFoldDB" id="A0A6G0Y3L5"/>
<evidence type="ECO:0000313" key="1">
    <source>
        <dbReference type="EMBL" id="KAF0748491.1"/>
    </source>
</evidence>
<comment type="caution">
    <text evidence="1">The sequence shown here is derived from an EMBL/GenBank/DDBJ whole genome shotgun (WGS) entry which is preliminary data.</text>
</comment>
<sequence length="104" mass="12539">IIRNRKNVELQKSYNRLNILAFIRNKRLEWFGHTWRADGLLIKKVLVEKINKTRPLGRPRTWWIDVISRDLRELGQNVTFELTYNRDRWRDLLKAAMVLNVPLG</sequence>
<accession>A0A6G0Y3L5</accession>
<feature type="non-terminal residue" evidence="1">
    <location>
        <position position="1"/>
    </location>
</feature>
<keyword evidence="2" id="KW-1185">Reference proteome</keyword>
<name>A0A6G0Y3L5_APHCR</name>
<dbReference type="Proteomes" id="UP000478052">
    <property type="component" value="Unassembled WGS sequence"/>
</dbReference>
<protein>
    <submittedName>
        <fullName evidence="1">Reverse transcriptase domain-containing protein</fullName>
    </submittedName>
</protein>
<dbReference type="EMBL" id="VUJU01006455">
    <property type="protein sequence ID" value="KAF0748491.1"/>
    <property type="molecule type" value="Genomic_DNA"/>
</dbReference>
<reference evidence="1 2" key="1">
    <citation type="submission" date="2019-08" db="EMBL/GenBank/DDBJ databases">
        <title>Whole genome of Aphis craccivora.</title>
        <authorList>
            <person name="Voronova N.V."/>
            <person name="Shulinski R.S."/>
            <person name="Bandarenka Y.V."/>
            <person name="Zhorov D.G."/>
            <person name="Warner D."/>
        </authorList>
    </citation>
    <scope>NUCLEOTIDE SEQUENCE [LARGE SCALE GENOMIC DNA]</scope>
    <source>
        <strain evidence="1">180601</strain>
        <tissue evidence="1">Whole Body</tissue>
    </source>
</reference>
<keyword evidence="1" id="KW-0695">RNA-directed DNA polymerase</keyword>
<proteinExistence type="predicted"/>
<keyword evidence="1" id="KW-0548">Nucleotidyltransferase</keyword>
<evidence type="ECO:0000313" key="2">
    <source>
        <dbReference type="Proteomes" id="UP000478052"/>
    </source>
</evidence>
<organism evidence="1 2">
    <name type="scientific">Aphis craccivora</name>
    <name type="common">Cowpea aphid</name>
    <dbReference type="NCBI Taxonomy" id="307492"/>
    <lineage>
        <taxon>Eukaryota</taxon>
        <taxon>Metazoa</taxon>
        <taxon>Ecdysozoa</taxon>
        <taxon>Arthropoda</taxon>
        <taxon>Hexapoda</taxon>
        <taxon>Insecta</taxon>
        <taxon>Pterygota</taxon>
        <taxon>Neoptera</taxon>
        <taxon>Paraneoptera</taxon>
        <taxon>Hemiptera</taxon>
        <taxon>Sternorrhyncha</taxon>
        <taxon>Aphidomorpha</taxon>
        <taxon>Aphidoidea</taxon>
        <taxon>Aphididae</taxon>
        <taxon>Aphidini</taxon>
        <taxon>Aphis</taxon>
        <taxon>Aphis</taxon>
    </lineage>
</organism>